<protein>
    <submittedName>
        <fullName evidence="2">Uncharacterized protein</fullName>
    </submittedName>
</protein>
<sequence>MGFIINLIAVLVAIVGVLAVVADGAYLKLLDSVAKKRPGGEVTRKYVSKQWPAVGVAGAGSLVALLMTTGGSVMDVIAVLLALVAGGAAATQLKNVHRKYGESS</sequence>
<accession>A0A2T1A1R9</accession>
<keyword evidence="1" id="KW-0812">Transmembrane</keyword>
<feature type="transmembrane region" description="Helical" evidence="1">
    <location>
        <begin position="6"/>
        <end position="30"/>
    </location>
</feature>
<dbReference type="RefSeq" id="WP_106348573.1">
    <property type="nucleotide sequence ID" value="NZ_PVUE01000005.1"/>
</dbReference>
<keyword evidence="1" id="KW-1133">Transmembrane helix</keyword>
<evidence type="ECO:0000313" key="3">
    <source>
        <dbReference type="Proteomes" id="UP000237752"/>
    </source>
</evidence>
<keyword evidence="1" id="KW-0472">Membrane</keyword>
<gene>
    <name evidence="2" type="ORF">CLV47_105167</name>
</gene>
<organism evidence="2 3">
    <name type="scientific">Antricoccus suffuscus</name>
    <dbReference type="NCBI Taxonomy" id="1629062"/>
    <lineage>
        <taxon>Bacteria</taxon>
        <taxon>Bacillati</taxon>
        <taxon>Actinomycetota</taxon>
        <taxon>Actinomycetes</taxon>
        <taxon>Geodermatophilales</taxon>
        <taxon>Antricoccaceae</taxon>
        <taxon>Antricoccus</taxon>
    </lineage>
</organism>
<keyword evidence="3" id="KW-1185">Reference proteome</keyword>
<evidence type="ECO:0000256" key="1">
    <source>
        <dbReference type="SAM" id="Phobius"/>
    </source>
</evidence>
<evidence type="ECO:0000313" key="2">
    <source>
        <dbReference type="EMBL" id="PRZ42545.1"/>
    </source>
</evidence>
<dbReference type="AlphaFoldDB" id="A0A2T1A1R9"/>
<dbReference type="Proteomes" id="UP000237752">
    <property type="component" value="Unassembled WGS sequence"/>
</dbReference>
<proteinExistence type="predicted"/>
<name>A0A2T1A1R9_9ACTN</name>
<comment type="caution">
    <text evidence="2">The sequence shown here is derived from an EMBL/GenBank/DDBJ whole genome shotgun (WGS) entry which is preliminary data.</text>
</comment>
<dbReference type="EMBL" id="PVUE01000005">
    <property type="protein sequence ID" value="PRZ42545.1"/>
    <property type="molecule type" value="Genomic_DNA"/>
</dbReference>
<reference evidence="2 3" key="1">
    <citation type="submission" date="2018-03" db="EMBL/GenBank/DDBJ databases">
        <title>Genomic Encyclopedia of Archaeal and Bacterial Type Strains, Phase II (KMG-II): from individual species to whole genera.</title>
        <authorList>
            <person name="Goeker M."/>
        </authorList>
    </citation>
    <scope>NUCLEOTIDE SEQUENCE [LARGE SCALE GENOMIC DNA]</scope>
    <source>
        <strain evidence="2 3">DSM 100065</strain>
    </source>
</reference>